<dbReference type="InterPro" id="IPR053139">
    <property type="entry name" value="Surface_bspA-like"/>
</dbReference>
<keyword evidence="3" id="KW-1185">Reference proteome</keyword>
<proteinExistence type="predicted"/>
<evidence type="ECO:0000256" key="1">
    <source>
        <dbReference type="SAM" id="Phobius"/>
    </source>
</evidence>
<dbReference type="InterPro" id="IPR006553">
    <property type="entry name" value="Leu-rich_rpt_Cys-con_subtyp"/>
</dbReference>
<feature type="transmembrane region" description="Helical" evidence="1">
    <location>
        <begin position="2756"/>
        <end position="2778"/>
    </location>
</feature>
<dbReference type="InterPro" id="IPR032675">
    <property type="entry name" value="LRR_dom_sf"/>
</dbReference>
<dbReference type="Gene3D" id="3.80.10.10">
    <property type="entry name" value="Ribonuclease Inhibitor"/>
    <property type="match status" value="14"/>
</dbReference>
<accession>A0ABR2K6A4</accession>
<dbReference type="SMART" id="SM00367">
    <property type="entry name" value="LRR_CC"/>
    <property type="match status" value="8"/>
</dbReference>
<dbReference type="Pfam" id="PF13306">
    <property type="entry name" value="LRR_5"/>
    <property type="match status" value="14"/>
</dbReference>
<evidence type="ECO:0000313" key="3">
    <source>
        <dbReference type="Proteomes" id="UP001470230"/>
    </source>
</evidence>
<dbReference type="PANTHER" id="PTHR45661">
    <property type="entry name" value="SURFACE ANTIGEN"/>
    <property type="match status" value="1"/>
</dbReference>
<gene>
    <name evidence="2" type="ORF">M9Y10_041497</name>
</gene>
<evidence type="ECO:0000313" key="2">
    <source>
        <dbReference type="EMBL" id="KAK8886037.1"/>
    </source>
</evidence>
<dbReference type="EMBL" id="JAPFFF010000007">
    <property type="protein sequence ID" value="KAK8886037.1"/>
    <property type="molecule type" value="Genomic_DNA"/>
</dbReference>
<keyword evidence="1" id="KW-1133">Transmembrane helix</keyword>
<keyword evidence="1" id="KW-0472">Membrane</keyword>
<comment type="caution">
    <text evidence="2">The sequence shown here is derived from an EMBL/GenBank/DDBJ whole genome shotgun (WGS) entry which is preliminary data.</text>
</comment>
<dbReference type="Proteomes" id="UP001470230">
    <property type="component" value="Unassembled WGS sequence"/>
</dbReference>
<protein>
    <recommendedName>
        <fullName evidence="4">Surface antigen BspA-like</fullName>
    </recommendedName>
</protein>
<sequence length="2833" mass="313394">MLFLYYVLFTYSIRVDINQNSYTGNSYEEILTTYGSDVSTINSIVVQEGDFPVNSISNEYTNLVTLEVPTDSFTSSINDELFKNMDLLKTVIIDGATSIGTNSFENCVQLETVRFSSCTLVNSKAFQSCSLLETVSIPKVQVIKSNAFSNTKIASIECNFLTTIEDYGFSDCSLLSSMTVPLLETIGAYCFKGTALKSLTLDKLTSLGASGHCFDSCTSLEIIQIDNIEILTQFLFNGCISLHTFIGDSVTTIQDSCFLGCEKLVTVTCPYLVTIENNAFKGIITIEEVNFPFVKTVGTSAYEGCTGLKTVVLETCHTIGTSAFNGCIFLSRVEIPKLRMIYPAAFRNIIVESLEFPELDAWTTGTIDGANGIGGFFIDCKRLKTFSAPNLAAIPARMFSGCHVLNSLEMDSAQTIGSNAFSDCNDLTTLILPSVTSLANSLFSGNGILIHIEFDSVNYIGKSCFQSCSNLETVSFLSCVTAEEYAFDDCRKLESVNMPNLSTIGGRAFSYTKLREVEMNSLTSAGTTYYNSNYRGSNFLGCTSLTSVTMKTMSYVQREMFYDCNMLSFLDMPYLITINYQSFYGCNTLENLTLPRLNTIGESAFQGVPGLIEVNLPSVTTINSHAFESCPNLLSFSSENCSLIGEYAFNNCFKLESIYFPKLREIGGRSFSYTNLSSIELNALAAAGTTYYNSNYRGSQFLGCSSLTNVTMKTMSYIPREMFSECDKLVYIDMPHVTSIVHQGFTSCNSLENLVFPSLNSIGESSFQGLPLLTEIDLPSITSIGDYAFQSCPNLVSFSAENCTSIGKYAFNGCSKLQNINFPNVRVIQARAFSYTNLSSIELNSFAEAGTDYYNSQYRGAQFSYCPSLVNVTMKIMPYIQVDMFLECGKLSFLDMPQVSSISLNGVNGCNSLSNLTFPSLVSIGANVFKGIPGIVEVNLPSITSIGNNAFEGCSNLVSFYAENCTYIGKYAFNNCAKLKEIYFPKLTEIGARAFSYTSLSSIELNSFAEAGTEYYSSQYRGAQFSYCRSLVNATLKRMSYIQSDMFLECNKLIYIDMPQVTSIYYNGLYGCSSLNNITFPNLNSIGERSFQGNGGLTEINLPSLTSIGVYAFQGCPNLVSFSAENCTYIGQYAFDNCAKLEVINLPTLNEVGPRVFSYTKLGSIELNSLTIAGTTYYNSAYRGAQFLYCISLKKATLGKMPYIQSDMFMQCTNLEEVYIPQCDSMNSNCFDSCYLIRKLTTGYETIGYGSIPSPQLLTHVSFPNAKTVPANTFLDFKELISCKLPLVSTIDDSAFKGCLKLTELEIPSVVELIGDSNFENCENLPSISLRSLVTVNSTSANIFQGCRGLKYISLPDRPPKVFHRDTFKDLTCKIYIPTESITIYDNDDSIEGDEKNDHKWCGLELDEFDMTRIVCDEQEGAGVTLLEACVSAGVSTSVVLNLRIISGHLTQEEMISFNNNFADLNELTIESSVSIENDIIPRNFLLNHQKIQTVRIFSSLRIIDESAFEGCSQLSTLNCPNVKDLKSRCFYGPTSLEMLSFELVDTIEGSHFFSNNEYLKNIELPKLTTAILTGYISENSPLIASISLPETPPELPQGKFLFDNNPYLIGVSNKAAVEYDAADTVSNDMHFYSLKLKYTLFIISVDGDRLTGVTLKSIIPEGASIVEIIQGEITDSDFPLPETVTSFTVRENVSVKSIPAYAFSENTNLKTVSILSTTEFPIKEEAFSGCTSLLFAQISNAISIQGLAFKGCFKLKTVVLDDVQTIIGNSHFEGCKELKSVSFLSLQTIPQTSNRIFLGCSKFSTIKLPSKPPQRFHKSVFAGLENQLSLVLPEESDYLTYDNDKSIENDELNDGLWCGIALPTAIINIKVNQRGNIYNGLRLSECIAASGVSENDITSLEIIRGVLPITALVESVKNLPFLQTLKISSSIIYRGEFTDGLFSGFNFVSITLPSVTTIPQEFFKDCINLKNVEINDAKKVCSSAFKGCTSLEMISLNVDTFEGDSIFEGCTSLSSVSITNLVTVDPTAANIFSQCPLASIYLPVEPPKTFNKETFTGKNVLIIGLTNDQLQVYDANTDVEGDVPNDLKWCGIDLIQLYITVSVNDKPAVNSSTLASAAELSGETEIKSIEIMQGMVKKTHMNELRTFPQISRLTITENAVLESSVIEAELFKNMTNFIHVKIMQNVTLMAECFSGCTSLLSIEFAEAPLLSEGSFRNCSSLNTIKIPYCKELRGDFIFSGCSNLRDVDLSSISKVDQSASKIFEGCSQLTLLRLPSIEPQTFHKDTFENCSEVKLVLPNNADYLAYDDESHVVDDVKEDEKWCGIKIDSEFLPPFLTYKINDIEYRSRKLKNQVISLAAIKLLEDEINDNETQKSSLKTLELLGGLVDSNELKEMIKNSLSIEKFEAHIGTLNEIASGTFSGCKYLKEIILHTEVFISVGALQNIPSLLKLTMDLQQSIRGDDLSGDFNLQEVNLPLLLTVPSYLFANFSDLKTIKLDTASMLHRECFKNCISLIDLELPNVRIIDGDSHFEGCSNLKTIDLSSLSTVHQSSSRIFMNCAELEELRFGIEPPYLFNEDIFTNAGVIPNITIPSSLGWKNYIPQCTVSEDTNHYMWYGFDTGIIKPEDEVQSCPECPEISSCNEIISCPEMATFTECPEVPECSCPETPSKDFTSTLSMGLTLTHVLKKSVTFSMQAIESNIFVESLINGEYTMVQSVTLFYSLMPYLIHFYSFTSSKTFVKLDIFNNKKKITPEMVIGFSCGGAAIFFILLALVIMYCRGKDDTYSDILLLSDSDEVNTIQAEENNNDVDANEVKQDKNLQNELDSAIDFWF</sequence>
<name>A0ABR2K6A4_9EUKA</name>
<dbReference type="PANTHER" id="PTHR45661:SF3">
    <property type="entry name" value="IG-LIKE DOMAIN-CONTAINING PROTEIN"/>
    <property type="match status" value="1"/>
</dbReference>
<keyword evidence="1" id="KW-0812">Transmembrane</keyword>
<organism evidence="2 3">
    <name type="scientific">Tritrichomonas musculus</name>
    <dbReference type="NCBI Taxonomy" id="1915356"/>
    <lineage>
        <taxon>Eukaryota</taxon>
        <taxon>Metamonada</taxon>
        <taxon>Parabasalia</taxon>
        <taxon>Tritrichomonadida</taxon>
        <taxon>Tritrichomonadidae</taxon>
        <taxon>Tritrichomonas</taxon>
    </lineage>
</organism>
<reference evidence="2 3" key="1">
    <citation type="submission" date="2024-04" db="EMBL/GenBank/DDBJ databases">
        <title>Tritrichomonas musculus Genome.</title>
        <authorList>
            <person name="Alves-Ferreira E."/>
            <person name="Grigg M."/>
            <person name="Lorenzi H."/>
            <person name="Galac M."/>
        </authorList>
    </citation>
    <scope>NUCLEOTIDE SEQUENCE [LARGE SCALE GENOMIC DNA]</scope>
    <source>
        <strain evidence="2 3">EAF2021</strain>
    </source>
</reference>
<dbReference type="SUPFAM" id="SSF52058">
    <property type="entry name" value="L domain-like"/>
    <property type="match status" value="10"/>
</dbReference>
<evidence type="ECO:0008006" key="4">
    <source>
        <dbReference type="Google" id="ProtNLM"/>
    </source>
</evidence>
<dbReference type="InterPro" id="IPR026906">
    <property type="entry name" value="LRR_5"/>
</dbReference>
<feature type="transmembrane region" description="Helical" evidence="1">
    <location>
        <begin position="2714"/>
        <end position="2735"/>
    </location>
</feature>